<dbReference type="EMBL" id="JABAFA010000009">
    <property type="protein sequence ID" value="NMD98713.1"/>
    <property type="molecule type" value="Genomic_DNA"/>
</dbReference>
<proteinExistence type="predicted"/>
<dbReference type="SUPFAM" id="SSF160214">
    <property type="entry name" value="FlaG-like"/>
    <property type="match status" value="1"/>
</dbReference>
<feature type="compositionally biased region" description="Low complexity" evidence="1">
    <location>
        <begin position="26"/>
        <end position="46"/>
    </location>
</feature>
<evidence type="ECO:0000313" key="2">
    <source>
        <dbReference type="EMBL" id="NMD98713.1"/>
    </source>
</evidence>
<organism evidence="2 3">
    <name type="scientific">Selenomonas bovis</name>
    <dbReference type="NCBI Taxonomy" id="416586"/>
    <lineage>
        <taxon>Bacteria</taxon>
        <taxon>Bacillati</taxon>
        <taxon>Bacillota</taxon>
        <taxon>Negativicutes</taxon>
        <taxon>Selenomonadales</taxon>
        <taxon>Selenomonadaceae</taxon>
        <taxon>Selenomonas</taxon>
    </lineage>
</organism>
<dbReference type="AlphaFoldDB" id="A0A848B459"/>
<feature type="compositionally biased region" description="Basic and acidic residues" evidence="1">
    <location>
        <begin position="72"/>
        <end position="86"/>
    </location>
</feature>
<dbReference type="Proteomes" id="UP000543804">
    <property type="component" value="Unassembled WGS sequence"/>
</dbReference>
<dbReference type="InterPro" id="IPR005186">
    <property type="entry name" value="FlaG"/>
</dbReference>
<keyword evidence="3" id="KW-1185">Reference proteome</keyword>
<gene>
    <name evidence="2" type="ORF">HF878_04335</name>
</gene>
<dbReference type="Pfam" id="PF03646">
    <property type="entry name" value="FlaG"/>
    <property type="match status" value="1"/>
</dbReference>
<feature type="region of interest" description="Disordered" evidence="1">
    <location>
        <begin position="21"/>
        <end position="86"/>
    </location>
</feature>
<evidence type="ECO:0000313" key="3">
    <source>
        <dbReference type="Proteomes" id="UP000543804"/>
    </source>
</evidence>
<dbReference type="InterPro" id="IPR035924">
    <property type="entry name" value="FlaG-like_sf"/>
</dbReference>
<evidence type="ECO:0000256" key="1">
    <source>
        <dbReference type="SAM" id="MobiDB-lite"/>
    </source>
</evidence>
<dbReference type="PANTHER" id="PTHR37166:SF1">
    <property type="entry name" value="PROTEIN FLAG"/>
    <property type="match status" value="1"/>
</dbReference>
<protein>
    <submittedName>
        <fullName evidence="2">Flagellar protein FlaG</fullName>
    </submittedName>
</protein>
<keyword evidence="2" id="KW-0969">Cilium</keyword>
<sequence>MIGKVQDLVSAAVVIGATESTPGINETAAPEAASSTASQDQQTQQDMAETPAASLDILSQVKNAANTADGAQDGKTDKDKQDGDFDKKLDEKSVSYITEELNKLMSRINCNLEFQYHKEVDMMSVKMLDKKTGDVLKEVPPESLIKHMIKAKDWLGAFLDKTV</sequence>
<keyword evidence="2" id="KW-0282">Flagellum</keyword>
<dbReference type="PANTHER" id="PTHR37166">
    <property type="entry name" value="PROTEIN FLAG"/>
    <property type="match status" value="1"/>
</dbReference>
<reference evidence="2 3" key="1">
    <citation type="submission" date="2020-04" db="EMBL/GenBank/DDBJ databases">
        <authorList>
            <person name="Hitch T.C.A."/>
            <person name="Wylensek D."/>
            <person name="Clavel T."/>
        </authorList>
    </citation>
    <scope>NUCLEOTIDE SEQUENCE [LARGE SCALE GENOMIC DNA]</scope>
    <source>
        <strain evidence="2 3">PG-130-P53-12</strain>
    </source>
</reference>
<accession>A0A848B459</accession>
<name>A0A848B459_9FIRM</name>
<keyword evidence="2" id="KW-0966">Cell projection</keyword>
<dbReference type="RefSeq" id="WP_170077304.1">
    <property type="nucleotide sequence ID" value="NZ_JABAFA010000009.1"/>
</dbReference>
<comment type="caution">
    <text evidence="2">The sequence shown here is derived from an EMBL/GenBank/DDBJ whole genome shotgun (WGS) entry which is preliminary data.</text>
</comment>
<dbReference type="Gene3D" id="3.30.160.170">
    <property type="entry name" value="FlaG-like"/>
    <property type="match status" value="1"/>
</dbReference>